<dbReference type="InterPro" id="IPR030393">
    <property type="entry name" value="G_ENGB_dom"/>
</dbReference>
<dbReference type="FunFam" id="3.40.50.300:FF:000098">
    <property type="entry name" value="Probable GTP-binding protein EngB"/>
    <property type="match status" value="1"/>
</dbReference>
<dbReference type="PANTHER" id="PTHR11649">
    <property type="entry name" value="MSS1/TRME-RELATED GTP-BINDING PROTEIN"/>
    <property type="match status" value="1"/>
</dbReference>
<comment type="cofactor">
    <cofactor evidence="1">
        <name>Mg(2+)</name>
        <dbReference type="ChEBI" id="CHEBI:18420"/>
    </cofactor>
</comment>
<evidence type="ECO:0000313" key="13">
    <source>
        <dbReference type="Proteomes" id="UP000198564"/>
    </source>
</evidence>
<dbReference type="GO" id="GO:0046872">
    <property type="term" value="F:metal ion binding"/>
    <property type="evidence" value="ECO:0007669"/>
    <property type="project" value="UniProtKB-KW"/>
</dbReference>
<evidence type="ECO:0000256" key="6">
    <source>
        <dbReference type="ARBA" id="ARBA00022842"/>
    </source>
</evidence>
<keyword evidence="5 10" id="KW-0547">Nucleotide-binding</keyword>
<keyword evidence="7 10" id="KW-0342">GTP-binding</keyword>
<dbReference type="HAMAP" id="MF_00321">
    <property type="entry name" value="GTPase_EngB"/>
    <property type="match status" value="1"/>
</dbReference>
<dbReference type="NCBIfam" id="TIGR03598">
    <property type="entry name" value="GTPase_YsxC"/>
    <property type="match status" value="1"/>
</dbReference>
<dbReference type="GO" id="GO:0000917">
    <property type="term" value="P:division septum assembly"/>
    <property type="evidence" value="ECO:0007669"/>
    <property type="project" value="UniProtKB-KW"/>
</dbReference>
<dbReference type="SUPFAM" id="SSF52540">
    <property type="entry name" value="P-loop containing nucleoside triphosphate hydrolases"/>
    <property type="match status" value="1"/>
</dbReference>
<dbReference type="PANTHER" id="PTHR11649:SF13">
    <property type="entry name" value="ENGB-TYPE G DOMAIN-CONTAINING PROTEIN"/>
    <property type="match status" value="1"/>
</dbReference>
<organism evidence="12 13">
    <name type="scientific">Alkalibacterium gilvum</name>
    <dbReference type="NCBI Taxonomy" id="1130080"/>
    <lineage>
        <taxon>Bacteria</taxon>
        <taxon>Bacillati</taxon>
        <taxon>Bacillota</taxon>
        <taxon>Bacilli</taxon>
        <taxon>Lactobacillales</taxon>
        <taxon>Carnobacteriaceae</taxon>
        <taxon>Alkalibacterium</taxon>
    </lineage>
</organism>
<keyword evidence="3 10" id="KW-0132">Cell division</keyword>
<dbReference type="InterPro" id="IPR006073">
    <property type="entry name" value="GTP-bd"/>
</dbReference>
<comment type="function">
    <text evidence="10">Necessary for normal cell division and for the maintenance of normal septation.</text>
</comment>
<keyword evidence="6" id="KW-0460">Magnesium</keyword>
<accession>A0A1H6RBT2</accession>
<evidence type="ECO:0000256" key="3">
    <source>
        <dbReference type="ARBA" id="ARBA00022618"/>
    </source>
</evidence>
<keyword evidence="13" id="KW-1185">Reference proteome</keyword>
<proteinExistence type="inferred from homology"/>
<sequence>MNSNKINYADITISAVSPSQYPKEGLPEIVLAGRSNVGKSSFINTMVNRKNLARTSGQPGKTRTLNFFNIENELFFVDVPGYGYAKASNAEQEKWGRMMEDYFSSREELILGILLVDFRHEPSEHDILMYDFYKHFNVPVYVIATKSDKIKKSKHNKHESIIKKALDIDPEDKFFTFSSFTREGRGNVWDALSAHLLKDEKA</sequence>
<dbReference type="InterPro" id="IPR027417">
    <property type="entry name" value="P-loop_NTPase"/>
</dbReference>
<keyword evidence="8 10" id="KW-0717">Septation</keyword>
<dbReference type="GO" id="GO:0005829">
    <property type="term" value="C:cytosol"/>
    <property type="evidence" value="ECO:0007669"/>
    <property type="project" value="TreeGrafter"/>
</dbReference>
<evidence type="ECO:0000256" key="8">
    <source>
        <dbReference type="ARBA" id="ARBA00023210"/>
    </source>
</evidence>
<dbReference type="Pfam" id="PF01926">
    <property type="entry name" value="MMR_HSR1"/>
    <property type="match status" value="1"/>
</dbReference>
<protein>
    <recommendedName>
        <fullName evidence="10">Probable GTP-binding protein EngB</fullName>
    </recommendedName>
</protein>
<evidence type="ECO:0000256" key="5">
    <source>
        <dbReference type="ARBA" id="ARBA00022741"/>
    </source>
</evidence>
<dbReference type="PROSITE" id="PS51706">
    <property type="entry name" value="G_ENGB"/>
    <property type="match status" value="1"/>
</dbReference>
<keyword evidence="9 10" id="KW-0131">Cell cycle</keyword>
<evidence type="ECO:0000256" key="1">
    <source>
        <dbReference type="ARBA" id="ARBA00001946"/>
    </source>
</evidence>
<dbReference type="CDD" id="cd01876">
    <property type="entry name" value="YihA_EngB"/>
    <property type="match status" value="1"/>
</dbReference>
<evidence type="ECO:0000256" key="10">
    <source>
        <dbReference type="HAMAP-Rule" id="MF_00321"/>
    </source>
</evidence>
<dbReference type="InterPro" id="IPR019987">
    <property type="entry name" value="GTP-bd_ribosome_bio_YsxC"/>
</dbReference>
<reference evidence="13" key="1">
    <citation type="submission" date="2016-10" db="EMBL/GenBank/DDBJ databases">
        <authorList>
            <person name="Varghese N."/>
            <person name="Submissions S."/>
        </authorList>
    </citation>
    <scope>NUCLEOTIDE SEQUENCE [LARGE SCALE GENOMIC DNA]</scope>
    <source>
        <strain evidence="13">DSM 25751</strain>
    </source>
</reference>
<dbReference type="Gene3D" id="3.40.50.300">
    <property type="entry name" value="P-loop containing nucleotide triphosphate hydrolases"/>
    <property type="match status" value="1"/>
</dbReference>
<evidence type="ECO:0000256" key="2">
    <source>
        <dbReference type="ARBA" id="ARBA00009638"/>
    </source>
</evidence>
<evidence type="ECO:0000313" key="12">
    <source>
        <dbReference type="EMBL" id="SEI48642.1"/>
    </source>
</evidence>
<name>A0A1H6RBT2_9LACT</name>
<dbReference type="GO" id="GO:0005525">
    <property type="term" value="F:GTP binding"/>
    <property type="evidence" value="ECO:0007669"/>
    <property type="project" value="UniProtKB-UniRule"/>
</dbReference>
<comment type="similarity">
    <text evidence="2 10">Belongs to the TRAFAC class TrmE-Era-EngA-EngB-Septin-like GTPase superfamily. EngB GTPase family.</text>
</comment>
<gene>
    <name evidence="10" type="primary">engB</name>
    <name evidence="12" type="ORF">SAMN04488113_10188</name>
</gene>
<evidence type="ECO:0000256" key="4">
    <source>
        <dbReference type="ARBA" id="ARBA00022723"/>
    </source>
</evidence>
<evidence type="ECO:0000256" key="7">
    <source>
        <dbReference type="ARBA" id="ARBA00023134"/>
    </source>
</evidence>
<dbReference type="AlphaFoldDB" id="A0A1H6RBT2"/>
<keyword evidence="4" id="KW-0479">Metal-binding</keyword>
<feature type="domain" description="EngB-type G" evidence="11">
    <location>
        <begin position="25"/>
        <end position="198"/>
    </location>
</feature>
<evidence type="ECO:0000259" key="11">
    <source>
        <dbReference type="PROSITE" id="PS51706"/>
    </source>
</evidence>
<dbReference type="EMBL" id="FNYW01000001">
    <property type="protein sequence ID" value="SEI48642.1"/>
    <property type="molecule type" value="Genomic_DNA"/>
</dbReference>
<evidence type="ECO:0000256" key="9">
    <source>
        <dbReference type="ARBA" id="ARBA00023306"/>
    </source>
</evidence>
<dbReference type="STRING" id="1130080.SAMN04488113_10188"/>
<dbReference type="Proteomes" id="UP000198564">
    <property type="component" value="Unassembled WGS sequence"/>
</dbReference>